<evidence type="ECO:0000313" key="1">
    <source>
        <dbReference type="EMBL" id="MPN31954.1"/>
    </source>
</evidence>
<proteinExistence type="predicted"/>
<reference evidence="1" key="1">
    <citation type="submission" date="2019-08" db="EMBL/GenBank/DDBJ databases">
        <authorList>
            <person name="Kucharzyk K."/>
            <person name="Murdoch R.W."/>
            <person name="Higgins S."/>
            <person name="Loffler F."/>
        </authorList>
    </citation>
    <scope>NUCLEOTIDE SEQUENCE</scope>
</reference>
<accession>A0A645H6Q6</accession>
<name>A0A645H6Q6_9ZZZZ</name>
<dbReference type="AlphaFoldDB" id="A0A645H6Q6"/>
<comment type="caution">
    <text evidence="1">The sequence shown here is derived from an EMBL/GenBank/DDBJ whole genome shotgun (WGS) entry which is preliminary data.</text>
</comment>
<organism evidence="1">
    <name type="scientific">bioreactor metagenome</name>
    <dbReference type="NCBI Taxonomy" id="1076179"/>
    <lineage>
        <taxon>unclassified sequences</taxon>
        <taxon>metagenomes</taxon>
        <taxon>ecological metagenomes</taxon>
    </lineage>
</organism>
<gene>
    <name evidence="1" type="ORF">SDC9_179429</name>
</gene>
<sequence>MGVLGGLVSGFGRTADQACRHEHSGNRPADFAQTSHPCAESGCQLHGRIEIQSAFPMKCPEHGLSTVRAGVKQLSRLFRFISHDFLPCSMTIHRRGLHSPIRMNNSGTILRPLVFANSGRQIPFLQRRGSPPTDRIFKKIRLN</sequence>
<protein>
    <submittedName>
        <fullName evidence="1">Uncharacterized protein</fullName>
    </submittedName>
</protein>
<dbReference type="EMBL" id="VSSQ01083709">
    <property type="protein sequence ID" value="MPN31954.1"/>
    <property type="molecule type" value="Genomic_DNA"/>
</dbReference>